<dbReference type="InterPro" id="IPR003959">
    <property type="entry name" value="ATPase_AAA_core"/>
</dbReference>
<evidence type="ECO:0000259" key="2">
    <source>
        <dbReference type="SMART" id="SM00382"/>
    </source>
</evidence>
<dbReference type="PANTHER" id="PTHR46411:SF3">
    <property type="entry name" value="AAA+ ATPASE DOMAIN-CONTAINING PROTEIN"/>
    <property type="match status" value="1"/>
</dbReference>
<protein>
    <recommendedName>
        <fullName evidence="2">AAA+ ATPase domain-containing protein</fullName>
    </recommendedName>
</protein>
<dbReference type="Proteomes" id="UP000693738">
    <property type="component" value="Unassembled WGS sequence"/>
</dbReference>
<dbReference type="GO" id="GO:0016887">
    <property type="term" value="F:ATP hydrolysis activity"/>
    <property type="evidence" value="ECO:0007669"/>
    <property type="project" value="InterPro"/>
</dbReference>
<feature type="domain" description="AAA+ ATPase" evidence="2">
    <location>
        <begin position="346"/>
        <end position="471"/>
    </location>
</feature>
<dbReference type="InterPro" id="IPR003593">
    <property type="entry name" value="AAA+_ATPase"/>
</dbReference>
<dbReference type="AlphaFoldDB" id="A0A8J2NGK6"/>
<name>A0A8J2NGK6_FUSEQ</name>
<feature type="compositionally biased region" description="Acidic residues" evidence="1">
    <location>
        <begin position="573"/>
        <end position="647"/>
    </location>
</feature>
<dbReference type="EMBL" id="CAJSTJ010000128">
    <property type="protein sequence ID" value="CAG7558995.1"/>
    <property type="molecule type" value="Genomic_DNA"/>
</dbReference>
<proteinExistence type="predicted"/>
<sequence>MGFDQQHFDWTLALPTQPANPIDLEGSGAICETKRFDSFYNSYGDRVILPAGKKYTSKTSRANESALTVTNYWDKEQDLEKTVLEIKSPSMKSALKAVIPEYATFNISVKNITITGAPYCLFHYRDELMAYGREMFENQDLEAAQHIQHLIVYMWEVFTAEIAAFNALKLPGDLVYVRAEPPWAFQFERLFGEHFGFADVSVGIDHYEGLKPLNELSAIPFDRLAEEERQNKRETLITRGRKLGQLDLWLSIPLRDNKKKYKPEDALQCLGEDGLIICFHKFAGYSLRENEWGMFYIDGIREVSYDREAFDHLILPKDQKQQLLSLVRVHGDDGFSFDDLIKGKGKGMTFLLYGDPGLGKTLTAESVADYCQKPLLRLDAGTLGTSPKSVEEGLKNAFNLAERWHALLLLDEADVYLEQRRSRNLTHNGVISVFLRMIEYYHGILFLTTNRISAFDTAFISRIHLAIYYPPLSQSSRSRLLYTFLEQTSQESAEGLRKDGSLEKIAKEKLNGRQIKNLVRAACAVARGDSTADGKICSRHLETASRPMTVFRQVMERARLNEEGRISEVKEDLEQEEQEDEASLEEDEGSNVGEEEYDDDDGDEEEEEDRGPGEYEESEIEIDLTGEQDGEVGMESGSDDDDNDESDGNYAFQQTKRRRLI</sequence>
<feature type="compositionally biased region" description="Basic and acidic residues" evidence="1">
    <location>
        <begin position="563"/>
        <end position="572"/>
    </location>
</feature>
<dbReference type="CDD" id="cd19481">
    <property type="entry name" value="RecA-like_protease"/>
    <property type="match status" value="1"/>
</dbReference>
<dbReference type="PANTHER" id="PTHR46411">
    <property type="entry name" value="FAMILY ATPASE, PUTATIVE-RELATED"/>
    <property type="match status" value="1"/>
</dbReference>
<accession>A0A8J2NGK6</accession>
<evidence type="ECO:0000313" key="3">
    <source>
        <dbReference type="EMBL" id="CAG7558995.1"/>
    </source>
</evidence>
<comment type="caution">
    <text evidence="3">The sequence shown here is derived from an EMBL/GenBank/DDBJ whole genome shotgun (WGS) entry which is preliminary data.</text>
</comment>
<dbReference type="Pfam" id="PF00004">
    <property type="entry name" value="AAA"/>
    <property type="match status" value="1"/>
</dbReference>
<gene>
    <name evidence="3" type="ORF">FEQUK3_LOCUS4723</name>
</gene>
<organism evidence="3 4">
    <name type="scientific">Fusarium equiseti</name>
    <name type="common">Fusarium scirpi</name>
    <dbReference type="NCBI Taxonomy" id="61235"/>
    <lineage>
        <taxon>Eukaryota</taxon>
        <taxon>Fungi</taxon>
        <taxon>Dikarya</taxon>
        <taxon>Ascomycota</taxon>
        <taxon>Pezizomycotina</taxon>
        <taxon>Sordariomycetes</taxon>
        <taxon>Hypocreomycetidae</taxon>
        <taxon>Hypocreales</taxon>
        <taxon>Nectriaceae</taxon>
        <taxon>Fusarium</taxon>
        <taxon>Fusarium incarnatum-equiseti species complex</taxon>
    </lineage>
</organism>
<evidence type="ECO:0000313" key="4">
    <source>
        <dbReference type="Proteomes" id="UP000693738"/>
    </source>
</evidence>
<feature type="region of interest" description="Disordered" evidence="1">
    <location>
        <begin position="563"/>
        <end position="661"/>
    </location>
</feature>
<reference evidence="3" key="1">
    <citation type="submission" date="2021-05" db="EMBL/GenBank/DDBJ databases">
        <authorList>
            <person name="Khan N."/>
        </authorList>
    </citation>
    <scope>NUCLEOTIDE SEQUENCE</scope>
</reference>
<dbReference type="SMART" id="SM00382">
    <property type="entry name" value="AAA"/>
    <property type="match status" value="1"/>
</dbReference>
<evidence type="ECO:0000256" key="1">
    <source>
        <dbReference type="SAM" id="MobiDB-lite"/>
    </source>
</evidence>
<dbReference type="GO" id="GO:0005524">
    <property type="term" value="F:ATP binding"/>
    <property type="evidence" value="ECO:0007669"/>
    <property type="project" value="InterPro"/>
</dbReference>